<dbReference type="EMBL" id="JAOG01000001">
    <property type="protein sequence ID" value="EUA58031.1"/>
    <property type="molecule type" value="Genomic_DNA"/>
</dbReference>
<proteinExistence type="predicted"/>
<evidence type="ECO:0000256" key="1">
    <source>
        <dbReference type="SAM" id="MobiDB-lite"/>
    </source>
</evidence>
<name>X8CQ97_MYCIT</name>
<reference evidence="2 3" key="1">
    <citation type="submission" date="2013-12" db="EMBL/GenBank/DDBJ databases">
        <authorList>
            <person name="Zelazny A."/>
            <person name="Olivier K."/>
            <person name="Holland S."/>
            <person name="Lenaerts A."/>
            <person name="Ordway D."/>
            <person name="DeGroote M.A."/>
            <person name="Parker T."/>
            <person name="Sizemore C."/>
            <person name="Tallon L.J."/>
            <person name="Sadzewicz L.K."/>
            <person name="Sengamalay N."/>
            <person name="Fraser C.M."/>
            <person name="Hine E."/>
            <person name="Shefchek K.A."/>
            <person name="Das S.P."/>
            <person name="Tettelin H."/>
        </authorList>
    </citation>
    <scope>NUCLEOTIDE SEQUENCE [LARGE SCALE GENOMIC DNA]</scope>
    <source>
        <strain evidence="2 3">1956</strain>
    </source>
</reference>
<evidence type="ECO:0000313" key="3">
    <source>
        <dbReference type="Proteomes" id="UP000020825"/>
    </source>
</evidence>
<gene>
    <name evidence="2" type="ORF">I550_1163</name>
</gene>
<organism evidence="2 3">
    <name type="scientific">Mycobacterium intracellulare 1956</name>
    <dbReference type="NCBI Taxonomy" id="1299331"/>
    <lineage>
        <taxon>Bacteria</taxon>
        <taxon>Bacillati</taxon>
        <taxon>Actinomycetota</taxon>
        <taxon>Actinomycetes</taxon>
        <taxon>Mycobacteriales</taxon>
        <taxon>Mycobacteriaceae</taxon>
        <taxon>Mycobacterium</taxon>
        <taxon>Mycobacterium avium complex (MAC)</taxon>
    </lineage>
</organism>
<dbReference type="Proteomes" id="UP000020825">
    <property type="component" value="Unassembled WGS sequence"/>
</dbReference>
<feature type="region of interest" description="Disordered" evidence="1">
    <location>
        <begin position="1"/>
        <end position="23"/>
    </location>
</feature>
<sequence>MSYSYDSSRDMSTARRRQCSASRAVDIDFPASRALSSQN</sequence>
<protein>
    <submittedName>
        <fullName evidence="2">Uncharacterized protein</fullName>
    </submittedName>
</protein>
<evidence type="ECO:0000313" key="2">
    <source>
        <dbReference type="EMBL" id="EUA58031.1"/>
    </source>
</evidence>
<dbReference type="AlphaFoldDB" id="X8CQ97"/>
<comment type="caution">
    <text evidence="2">The sequence shown here is derived from an EMBL/GenBank/DDBJ whole genome shotgun (WGS) entry which is preliminary data.</text>
</comment>
<accession>X8CQ97</accession>